<dbReference type="AlphaFoldDB" id="A0A0M3J5G7"/>
<dbReference type="InterPro" id="IPR037138">
    <property type="entry name" value="His_deacetylse_dom_sf"/>
</dbReference>
<dbReference type="Proteomes" id="UP000267096">
    <property type="component" value="Unassembled WGS sequence"/>
</dbReference>
<accession>A0A0M3J5G7</accession>
<evidence type="ECO:0000313" key="3">
    <source>
        <dbReference type="EMBL" id="VDK20329.1"/>
    </source>
</evidence>
<comment type="catalytic activity">
    <reaction evidence="1">
        <text>N(6)-acetyl-L-lysyl-[histone] + H2O = L-lysyl-[histone] + acetate</text>
        <dbReference type="Rhea" id="RHEA:58196"/>
        <dbReference type="Rhea" id="RHEA-COMP:9845"/>
        <dbReference type="Rhea" id="RHEA-COMP:11338"/>
        <dbReference type="ChEBI" id="CHEBI:15377"/>
        <dbReference type="ChEBI" id="CHEBI:29969"/>
        <dbReference type="ChEBI" id="CHEBI:30089"/>
        <dbReference type="ChEBI" id="CHEBI:61930"/>
        <dbReference type="EC" id="3.5.1.98"/>
    </reaction>
</comment>
<feature type="domain" description="Histone deacetylase" evidence="2">
    <location>
        <begin position="11"/>
        <end position="65"/>
    </location>
</feature>
<reference evidence="3 4" key="2">
    <citation type="submission" date="2018-11" db="EMBL/GenBank/DDBJ databases">
        <authorList>
            <consortium name="Pathogen Informatics"/>
        </authorList>
    </citation>
    <scope>NUCLEOTIDE SEQUENCE [LARGE SCALE GENOMIC DNA]</scope>
</reference>
<dbReference type="Pfam" id="PF00850">
    <property type="entry name" value="Hist_deacetyl"/>
    <property type="match status" value="1"/>
</dbReference>
<dbReference type="InterPro" id="IPR023696">
    <property type="entry name" value="Ureohydrolase_dom_sf"/>
</dbReference>
<dbReference type="EMBL" id="UYRR01003651">
    <property type="protein sequence ID" value="VDK20329.1"/>
    <property type="molecule type" value="Genomic_DNA"/>
</dbReference>
<dbReference type="GO" id="GO:0141221">
    <property type="term" value="F:histone deacetylase activity, hydrolytic mechanism"/>
    <property type="evidence" value="ECO:0007669"/>
    <property type="project" value="UniProtKB-EC"/>
</dbReference>
<keyword evidence="4" id="KW-1185">Reference proteome</keyword>
<evidence type="ECO:0000313" key="5">
    <source>
        <dbReference type="WBParaSite" id="ASIM_0000279801-mRNA-1"/>
    </source>
</evidence>
<proteinExistence type="predicted"/>
<sequence length="175" mass="19683">MIRSNSTLIGGDPEGQMRITPGGYQWITDILIRQAVELNAPVCLLLEGGYFLETLAVNVEFCIKALLGKPLPRIDQSFCDKVFLNSLHTAVAHYGRMFPSLSLFADVVNRIRQLKGLQPVKPIDAEYKGFREFVLPYPTRGTYKNLSKNTIRSVCGEVESIMKSYNEPHQTVSIF</sequence>
<dbReference type="SUPFAM" id="SSF52768">
    <property type="entry name" value="Arginase/deacetylase"/>
    <property type="match status" value="1"/>
</dbReference>
<dbReference type="WBParaSite" id="ASIM_0000279801-mRNA-1">
    <property type="protein sequence ID" value="ASIM_0000279801-mRNA-1"/>
    <property type="gene ID" value="ASIM_0000279801"/>
</dbReference>
<reference evidence="5" key="1">
    <citation type="submission" date="2017-02" db="UniProtKB">
        <authorList>
            <consortium name="WormBaseParasite"/>
        </authorList>
    </citation>
    <scope>IDENTIFICATION</scope>
</reference>
<organism evidence="5">
    <name type="scientific">Anisakis simplex</name>
    <name type="common">Herring worm</name>
    <dbReference type="NCBI Taxonomy" id="6269"/>
    <lineage>
        <taxon>Eukaryota</taxon>
        <taxon>Metazoa</taxon>
        <taxon>Ecdysozoa</taxon>
        <taxon>Nematoda</taxon>
        <taxon>Chromadorea</taxon>
        <taxon>Rhabditida</taxon>
        <taxon>Spirurina</taxon>
        <taxon>Ascaridomorpha</taxon>
        <taxon>Ascaridoidea</taxon>
        <taxon>Anisakidae</taxon>
        <taxon>Anisakis</taxon>
        <taxon>Anisakis simplex complex</taxon>
    </lineage>
</organism>
<dbReference type="Gene3D" id="3.40.800.20">
    <property type="entry name" value="Histone deacetylase domain"/>
    <property type="match status" value="1"/>
</dbReference>
<protein>
    <submittedName>
        <fullName evidence="5">Hist_deacetyl domain-containing protein</fullName>
    </submittedName>
</protein>
<gene>
    <name evidence="3" type="ORF">ASIM_LOCUS2650</name>
</gene>
<name>A0A0M3J5G7_ANISI</name>
<dbReference type="InterPro" id="IPR023801">
    <property type="entry name" value="His_deacetylse_dom"/>
</dbReference>
<evidence type="ECO:0000313" key="4">
    <source>
        <dbReference type="Proteomes" id="UP000267096"/>
    </source>
</evidence>
<evidence type="ECO:0000256" key="1">
    <source>
        <dbReference type="ARBA" id="ARBA00048287"/>
    </source>
</evidence>
<dbReference type="OrthoDB" id="5867032at2759"/>
<evidence type="ECO:0000259" key="2">
    <source>
        <dbReference type="Pfam" id="PF00850"/>
    </source>
</evidence>